<gene>
    <name evidence="3" type="ORF">NFI88_00575</name>
</gene>
<comment type="caution">
    <text evidence="3">The sequence shown here is derived from an EMBL/GenBank/DDBJ whole genome shotgun (WGS) entry which is preliminary data.</text>
</comment>
<name>A0ABT1VSL1_9PROT</name>
<evidence type="ECO:0000259" key="2">
    <source>
        <dbReference type="Pfam" id="PF01965"/>
    </source>
</evidence>
<dbReference type="InterPro" id="IPR002818">
    <property type="entry name" value="DJ-1/PfpI"/>
</dbReference>
<dbReference type="EMBL" id="JAMZEJ010000001">
    <property type="protein sequence ID" value="MCQ8239333.1"/>
    <property type="molecule type" value="Genomic_DNA"/>
</dbReference>
<protein>
    <submittedName>
        <fullName evidence="3">DJ-1/PfpI family protein</fullName>
    </submittedName>
</protein>
<dbReference type="Gene3D" id="3.40.50.880">
    <property type="match status" value="1"/>
</dbReference>
<dbReference type="PANTHER" id="PTHR43130:SF2">
    <property type="entry name" value="DJ-1_PFPI DOMAIN-CONTAINING PROTEIN"/>
    <property type="match status" value="1"/>
</dbReference>
<keyword evidence="1" id="KW-1133">Transmembrane helix</keyword>
<dbReference type="InterPro" id="IPR052158">
    <property type="entry name" value="INH-QAR"/>
</dbReference>
<keyword evidence="1" id="KW-0472">Membrane</keyword>
<dbReference type="Proteomes" id="UP001524547">
    <property type="component" value="Unassembled WGS sequence"/>
</dbReference>
<dbReference type="PANTHER" id="PTHR43130">
    <property type="entry name" value="ARAC-FAMILY TRANSCRIPTIONAL REGULATOR"/>
    <property type="match status" value="1"/>
</dbReference>
<sequence length="141" mass="14896">MGSDASFLASVCTGSLLGAAGLIRDQRAACHWAWRDMLLLFGAVPSDARVEHDGNLLTGGGVTAGIDFGLALVALLVGQDQAERVQLMLEYAPQPPFDRGRPELARPEILHVVRADMEVVMNQRRAIVRAVASGAGFGTAA</sequence>
<reference evidence="3 4" key="1">
    <citation type="submission" date="2022-06" db="EMBL/GenBank/DDBJ databases">
        <title>Rhizosaccharibacter gen. nov. sp. nov. KSS12, endophytic bacteria isolated from sugarcane.</title>
        <authorList>
            <person name="Pitiwittayakul N."/>
        </authorList>
    </citation>
    <scope>NUCLEOTIDE SEQUENCE [LARGE SCALE GENOMIC DNA]</scope>
    <source>
        <strain evidence="3 4">KSS12</strain>
    </source>
</reference>
<dbReference type="InterPro" id="IPR029062">
    <property type="entry name" value="Class_I_gatase-like"/>
</dbReference>
<evidence type="ECO:0000313" key="4">
    <source>
        <dbReference type="Proteomes" id="UP001524547"/>
    </source>
</evidence>
<keyword evidence="1" id="KW-0812">Transmembrane</keyword>
<evidence type="ECO:0000313" key="3">
    <source>
        <dbReference type="EMBL" id="MCQ8239333.1"/>
    </source>
</evidence>
<dbReference type="SUPFAM" id="SSF52317">
    <property type="entry name" value="Class I glutamine amidotransferase-like"/>
    <property type="match status" value="1"/>
</dbReference>
<accession>A0ABT1VSL1</accession>
<keyword evidence="4" id="KW-1185">Reference proteome</keyword>
<organism evidence="3 4">
    <name type="scientific">Rhizosaccharibacter radicis</name>
    <dbReference type="NCBI Taxonomy" id="2782605"/>
    <lineage>
        <taxon>Bacteria</taxon>
        <taxon>Pseudomonadati</taxon>
        <taxon>Pseudomonadota</taxon>
        <taxon>Alphaproteobacteria</taxon>
        <taxon>Acetobacterales</taxon>
        <taxon>Acetobacteraceae</taxon>
        <taxon>Rhizosaccharibacter</taxon>
    </lineage>
</organism>
<feature type="transmembrane region" description="Helical" evidence="1">
    <location>
        <begin position="54"/>
        <end position="78"/>
    </location>
</feature>
<feature type="domain" description="DJ-1/PfpI" evidence="2">
    <location>
        <begin position="4"/>
        <end position="74"/>
    </location>
</feature>
<dbReference type="Pfam" id="PF01965">
    <property type="entry name" value="DJ-1_PfpI"/>
    <property type="match status" value="1"/>
</dbReference>
<proteinExistence type="predicted"/>
<evidence type="ECO:0000256" key="1">
    <source>
        <dbReference type="SAM" id="Phobius"/>
    </source>
</evidence>